<evidence type="ECO:0000256" key="6">
    <source>
        <dbReference type="SAM" id="SignalP"/>
    </source>
</evidence>
<protein>
    <recommendedName>
        <fullName evidence="7">Thioredoxin domain-containing protein</fullName>
    </recommendedName>
</protein>
<evidence type="ECO:0000313" key="9">
    <source>
        <dbReference type="Proteomes" id="UP001107558"/>
    </source>
</evidence>
<dbReference type="AlphaFoldDB" id="A0A9J6CPV0"/>
<keyword evidence="3" id="KW-0677">Repeat</keyword>
<dbReference type="PROSITE" id="PS00194">
    <property type="entry name" value="THIOREDOXIN_1"/>
    <property type="match status" value="3"/>
</dbReference>
<reference evidence="8" key="1">
    <citation type="submission" date="2021-03" db="EMBL/GenBank/DDBJ databases">
        <title>Chromosome level genome of the anhydrobiotic midge Polypedilum vanderplanki.</title>
        <authorList>
            <person name="Yoshida Y."/>
            <person name="Kikawada T."/>
            <person name="Gusev O."/>
        </authorList>
    </citation>
    <scope>NUCLEOTIDE SEQUENCE</scope>
    <source>
        <strain evidence="8">NIAS01</strain>
        <tissue evidence="8">Whole body or cell culture</tissue>
    </source>
</reference>
<dbReference type="PRINTS" id="PR00421">
    <property type="entry name" value="THIOREDOXIN"/>
</dbReference>
<feature type="domain" description="Thioredoxin" evidence="7">
    <location>
        <begin position="26"/>
        <end position="145"/>
    </location>
</feature>
<dbReference type="OrthoDB" id="71336at2759"/>
<dbReference type="Gene3D" id="3.40.30.10">
    <property type="entry name" value="Glutaredoxin"/>
    <property type="match status" value="3"/>
</dbReference>
<feature type="domain" description="Thioredoxin" evidence="7">
    <location>
        <begin position="280"/>
        <end position="397"/>
    </location>
</feature>
<dbReference type="InterPro" id="IPR013766">
    <property type="entry name" value="Thioredoxin_domain"/>
</dbReference>
<dbReference type="InterPro" id="IPR036249">
    <property type="entry name" value="Thioredoxin-like_sf"/>
</dbReference>
<evidence type="ECO:0000259" key="7">
    <source>
        <dbReference type="PROSITE" id="PS51352"/>
    </source>
</evidence>
<dbReference type="InterPro" id="IPR017937">
    <property type="entry name" value="Thioredoxin_CS"/>
</dbReference>
<dbReference type="Pfam" id="PF00085">
    <property type="entry name" value="Thioredoxin"/>
    <property type="match status" value="3"/>
</dbReference>
<dbReference type="Proteomes" id="UP001107558">
    <property type="component" value="Chromosome 1"/>
</dbReference>
<evidence type="ECO:0000256" key="5">
    <source>
        <dbReference type="RuleBase" id="RU004208"/>
    </source>
</evidence>
<organism evidence="8 9">
    <name type="scientific">Polypedilum vanderplanki</name>
    <name type="common">Sleeping chironomid midge</name>
    <dbReference type="NCBI Taxonomy" id="319348"/>
    <lineage>
        <taxon>Eukaryota</taxon>
        <taxon>Metazoa</taxon>
        <taxon>Ecdysozoa</taxon>
        <taxon>Arthropoda</taxon>
        <taxon>Hexapoda</taxon>
        <taxon>Insecta</taxon>
        <taxon>Pterygota</taxon>
        <taxon>Neoptera</taxon>
        <taxon>Endopterygota</taxon>
        <taxon>Diptera</taxon>
        <taxon>Nematocera</taxon>
        <taxon>Chironomoidea</taxon>
        <taxon>Chironomidae</taxon>
        <taxon>Chironominae</taxon>
        <taxon>Polypedilum</taxon>
        <taxon>Polypedilum</taxon>
    </lineage>
</organism>
<feature type="signal peptide" evidence="6">
    <location>
        <begin position="1"/>
        <end position="18"/>
    </location>
</feature>
<gene>
    <name evidence="8" type="ORF">PVAND_013266</name>
</gene>
<evidence type="ECO:0000256" key="3">
    <source>
        <dbReference type="ARBA" id="ARBA00022737"/>
    </source>
</evidence>
<dbReference type="PROSITE" id="PS51257">
    <property type="entry name" value="PROKAR_LIPOPROTEIN"/>
    <property type="match status" value="1"/>
</dbReference>
<evidence type="ECO:0000313" key="8">
    <source>
        <dbReference type="EMBL" id="KAG5684013.1"/>
    </source>
</evidence>
<dbReference type="GO" id="GO:0006457">
    <property type="term" value="P:protein folding"/>
    <property type="evidence" value="ECO:0007669"/>
    <property type="project" value="TreeGrafter"/>
</dbReference>
<dbReference type="SUPFAM" id="SSF52833">
    <property type="entry name" value="Thioredoxin-like"/>
    <property type="match status" value="3"/>
</dbReference>
<feature type="domain" description="Thioredoxin" evidence="7">
    <location>
        <begin position="155"/>
        <end position="270"/>
    </location>
</feature>
<keyword evidence="9" id="KW-1185">Reference proteome</keyword>
<dbReference type="PROSITE" id="PS51352">
    <property type="entry name" value="THIOREDOXIN_2"/>
    <property type="match status" value="3"/>
</dbReference>
<comment type="caution">
    <text evidence="8">The sequence shown here is derived from an EMBL/GenBank/DDBJ whole genome shotgun (WGS) entry which is preliminary data.</text>
</comment>
<name>A0A9J6CPV0_POLVA</name>
<proteinExistence type="inferred from homology"/>
<keyword evidence="4" id="KW-0676">Redox-active center</keyword>
<dbReference type="InterPro" id="IPR005788">
    <property type="entry name" value="PDI_thioredoxin-like_dom"/>
</dbReference>
<evidence type="ECO:0000256" key="4">
    <source>
        <dbReference type="ARBA" id="ARBA00023284"/>
    </source>
</evidence>
<dbReference type="PANTHER" id="PTHR45672:SF3">
    <property type="entry name" value="THIOREDOXIN DOMAIN-CONTAINING PROTEIN 5"/>
    <property type="match status" value="1"/>
</dbReference>
<comment type="similarity">
    <text evidence="1 5">Belongs to the protein disulfide isomerase family.</text>
</comment>
<dbReference type="GO" id="GO:0005783">
    <property type="term" value="C:endoplasmic reticulum"/>
    <property type="evidence" value="ECO:0007669"/>
    <property type="project" value="TreeGrafter"/>
</dbReference>
<dbReference type="PANTHER" id="PTHR45672">
    <property type="entry name" value="PROTEIN DISULFIDE-ISOMERASE C17H9.14C-RELATED"/>
    <property type="match status" value="1"/>
</dbReference>
<dbReference type="GO" id="GO:0003756">
    <property type="term" value="F:protein disulfide isomerase activity"/>
    <property type="evidence" value="ECO:0007669"/>
    <property type="project" value="InterPro"/>
</dbReference>
<dbReference type="InterPro" id="IPR051063">
    <property type="entry name" value="PDI"/>
</dbReference>
<accession>A0A9J6CPV0</accession>
<dbReference type="EMBL" id="JADBJN010000001">
    <property type="protein sequence ID" value="KAG5684013.1"/>
    <property type="molecule type" value="Genomic_DNA"/>
</dbReference>
<sequence length="405" mass="46103">MKLKVLAFIFLLISCTIADEEDNKIEAEEEPEKDHTLVLTDENFDDTIKSSETAIFTMFYAPWCGHCTRLKPTWSQLAEMLNTQDESRVRIAKVDCTENAKTCSDNEITSYPTLKFFKANGEEPVKYRSTRDLPSLTQFINDQLGASTEEEETGSQDAVPAPLTGLIELNEKNFHELTSKGKFFVKFYAPWCGHCQKLSPIWNDLASALEHDESVNIAKIDCTEHRPICKDFDVKGYPTLLWLENGKKVDKYSGSRTVEDLKDYVEKRLNTKSEDTEEKKEIPEEGEGAAVLSLSGDSFEQAIKEDVTFIKFFAPWCGHCKRMIPAWHELAKKFINDSKIKIAKVDCTLAENRDLCSAQDVNGFPTIFIYRNGEKVTEYNGDRSLEDMYDFVKKHASGDAPRDEL</sequence>
<evidence type="ECO:0000256" key="1">
    <source>
        <dbReference type="ARBA" id="ARBA00006347"/>
    </source>
</evidence>
<feature type="chain" id="PRO_5039919869" description="Thioredoxin domain-containing protein" evidence="6">
    <location>
        <begin position="19"/>
        <end position="405"/>
    </location>
</feature>
<dbReference type="NCBIfam" id="TIGR01126">
    <property type="entry name" value="pdi_dom"/>
    <property type="match status" value="2"/>
</dbReference>
<evidence type="ECO:0000256" key="2">
    <source>
        <dbReference type="ARBA" id="ARBA00022729"/>
    </source>
</evidence>
<keyword evidence="2 6" id="KW-0732">Signal</keyword>